<evidence type="ECO:0008006" key="3">
    <source>
        <dbReference type="Google" id="ProtNLM"/>
    </source>
</evidence>
<evidence type="ECO:0000313" key="1">
    <source>
        <dbReference type="EMBL" id="RFU18587.1"/>
    </source>
</evidence>
<comment type="caution">
    <text evidence="1">The sequence shown here is derived from an EMBL/GenBank/DDBJ whole genome shotgun (WGS) entry which is preliminary data.</text>
</comment>
<reference evidence="1 2" key="1">
    <citation type="submission" date="2018-08" db="EMBL/GenBank/DDBJ databases">
        <title>Acidipila sp. 4G-K13, an acidobacterium isolated from forest soil.</title>
        <authorList>
            <person name="Gao Z.-H."/>
            <person name="Qiu L.-H."/>
        </authorList>
    </citation>
    <scope>NUCLEOTIDE SEQUENCE [LARGE SCALE GENOMIC DNA]</scope>
    <source>
        <strain evidence="1 2">4G-K13</strain>
    </source>
</reference>
<gene>
    <name evidence="1" type="ORF">D0Y96_03300</name>
</gene>
<dbReference type="AlphaFoldDB" id="A0A372IUG7"/>
<protein>
    <recommendedName>
        <fullName evidence="3">CN hydrolase domain-containing protein</fullName>
    </recommendedName>
</protein>
<dbReference type="EMBL" id="QVQT01000001">
    <property type="protein sequence ID" value="RFU18587.1"/>
    <property type="molecule type" value="Genomic_DNA"/>
</dbReference>
<proteinExistence type="predicted"/>
<dbReference type="Proteomes" id="UP000264702">
    <property type="component" value="Unassembled WGS sequence"/>
</dbReference>
<dbReference type="InterPro" id="IPR036526">
    <property type="entry name" value="C-N_Hydrolase_sf"/>
</dbReference>
<organism evidence="1 2">
    <name type="scientific">Paracidobacterium acidisoli</name>
    <dbReference type="NCBI Taxonomy" id="2303751"/>
    <lineage>
        <taxon>Bacteria</taxon>
        <taxon>Pseudomonadati</taxon>
        <taxon>Acidobacteriota</taxon>
        <taxon>Terriglobia</taxon>
        <taxon>Terriglobales</taxon>
        <taxon>Acidobacteriaceae</taxon>
        <taxon>Paracidobacterium</taxon>
    </lineage>
</organism>
<keyword evidence="2" id="KW-1185">Reference proteome</keyword>
<accession>A0A372IUG7</accession>
<dbReference type="Gene3D" id="3.60.110.10">
    <property type="entry name" value="Carbon-nitrogen hydrolase"/>
    <property type="match status" value="1"/>
</dbReference>
<sequence>MVAGTWQIETNNQATRAGESLDVTGVFSLDTKISTMTRIVTDFYNDAKASLAYTNIPPLFIFVAPEYYFKRTLTQRCLTKDERDRTRDAMSILAQSLPNLLLIPGTVAWRKPLDKKAHAKASERLERRLALDGAYTGARTLPKPSSGGMFGKSKVKADAAYNTAYLYMGTRIMKYHKMEDAGELAEEDEGAIFVPGDGNNVFTVASLRVGIEICADHQAHHLREKVDIHIVSSASVARRDEHVMAKDGGLYIRANTGDAEITKVDRTTTTPLAAAPNTVKTPQIADVGAMDEAFRRRWDTAKDLSKALFTNHPEQKKPKKQSIRELVRLAYGGKLTTAVTEVDTI</sequence>
<dbReference type="SUPFAM" id="SSF56317">
    <property type="entry name" value="Carbon-nitrogen hydrolase"/>
    <property type="match status" value="1"/>
</dbReference>
<evidence type="ECO:0000313" key="2">
    <source>
        <dbReference type="Proteomes" id="UP000264702"/>
    </source>
</evidence>
<name>A0A372IUG7_9BACT</name>